<keyword evidence="3 5" id="KW-0378">Hydrolase</keyword>
<evidence type="ECO:0000256" key="6">
    <source>
        <dbReference type="RuleBase" id="RU004355"/>
    </source>
</evidence>
<dbReference type="EMBL" id="JBHMEC010000019">
    <property type="protein sequence ID" value="MFB9150865.1"/>
    <property type="molecule type" value="Genomic_DNA"/>
</dbReference>
<evidence type="ECO:0000256" key="1">
    <source>
        <dbReference type="ARBA" id="ARBA00022490"/>
    </source>
</evidence>
<dbReference type="Proteomes" id="UP001589670">
    <property type="component" value="Unassembled WGS sequence"/>
</dbReference>
<reference evidence="10 11" key="1">
    <citation type="submission" date="2024-09" db="EMBL/GenBank/DDBJ databases">
        <authorList>
            <person name="Sun Q."/>
            <person name="Mori K."/>
        </authorList>
    </citation>
    <scope>NUCLEOTIDE SEQUENCE [LARGE SCALE GENOMIC DNA]</scope>
    <source>
        <strain evidence="10 11">CECT 9424</strain>
    </source>
</reference>
<dbReference type="CDD" id="cd04489">
    <property type="entry name" value="ExoVII_LU_OBF"/>
    <property type="match status" value="1"/>
</dbReference>
<sequence>MSDLIEEEGPRGNLPEMSVSEISGAVKRVIEGEFGRVRVRGELGRIARPRSGHVYLDLKDDRSVLAGVIWKGVAGRLGVQPEEGMEVVATGRLTTFGGQSRYQMVIEEMVPAGEGALMAMLEKRRKALAAEGLFDAGRKRSLPYLPEVIGVVTSPSGAVIRDILHRLRERFPRKVLIWPVAVQGERCAPEVARAIRGFNALMTGGALPRPDLIIVARGGGSVEDLWGFNDEDVVRAAADSAIPLVSAVGHETDTTLIDHASDKRAPTPTAAAELAVPVRRDLLAWLEGQGARLVHAQGQAVGLREQRLRDLARALPRPETLIEGARQRLDTWGERLPAALIRSVQMRRVRLSEAAGALRPSLLRRALVGERRRLAGTAARLNIGALERETAQKRRDLGRVAQRLAEAGRRDLAARHDRLDALDRLRETLGYRATLARGYAVVRAGGTLVTTRAAAAAARALEIEFADGTLAVGDAPAPRKPGKPKEPPEGQGSLF</sequence>
<dbReference type="Pfam" id="PF13742">
    <property type="entry name" value="tRNA_anti_2"/>
    <property type="match status" value="1"/>
</dbReference>
<evidence type="ECO:0000256" key="3">
    <source>
        <dbReference type="ARBA" id="ARBA00022801"/>
    </source>
</evidence>
<evidence type="ECO:0000313" key="11">
    <source>
        <dbReference type="Proteomes" id="UP001589670"/>
    </source>
</evidence>
<dbReference type="Pfam" id="PF02601">
    <property type="entry name" value="Exonuc_VII_L"/>
    <property type="match status" value="1"/>
</dbReference>
<keyword evidence="11" id="KW-1185">Reference proteome</keyword>
<comment type="similarity">
    <text evidence="5 6">Belongs to the XseA family.</text>
</comment>
<comment type="subunit">
    <text evidence="5">Heterooligomer composed of large and small subunits.</text>
</comment>
<evidence type="ECO:0000259" key="9">
    <source>
        <dbReference type="Pfam" id="PF13742"/>
    </source>
</evidence>
<name>A0ABV5I2F9_9RHOB</name>
<dbReference type="RefSeq" id="WP_377070418.1">
    <property type="nucleotide sequence ID" value="NZ_JBHMEC010000019.1"/>
</dbReference>
<protein>
    <recommendedName>
        <fullName evidence="5">Exodeoxyribonuclease 7 large subunit</fullName>
        <ecNumber evidence="5">3.1.11.6</ecNumber>
    </recommendedName>
    <alternativeName>
        <fullName evidence="5">Exodeoxyribonuclease VII large subunit</fullName>
        <shortName evidence="5">Exonuclease VII large subunit</shortName>
    </alternativeName>
</protein>
<keyword evidence="2 5" id="KW-0540">Nuclease</keyword>
<keyword evidence="1 5" id="KW-0963">Cytoplasm</keyword>
<dbReference type="NCBIfam" id="TIGR00237">
    <property type="entry name" value="xseA"/>
    <property type="match status" value="1"/>
</dbReference>
<feature type="domain" description="OB-fold nucleic acid binding" evidence="9">
    <location>
        <begin position="17"/>
        <end position="109"/>
    </location>
</feature>
<organism evidence="10 11">
    <name type="scientific">Roseovarius ramblicola</name>
    <dbReference type="NCBI Taxonomy" id="2022336"/>
    <lineage>
        <taxon>Bacteria</taxon>
        <taxon>Pseudomonadati</taxon>
        <taxon>Pseudomonadota</taxon>
        <taxon>Alphaproteobacteria</taxon>
        <taxon>Rhodobacterales</taxon>
        <taxon>Roseobacteraceae</taxon>
        <taxon>Roseovarius</taxon>
    </lineage>
</organism>
<comment type="subcellular location">
    <subcellularLocation>
        <location evidence="5 6">Cytoplasm</location>
    </subcellularLocation>
</comment>
<dbReference type="HAMAP" id="MF_00378">
    <property type="entry name" value="Exonuc_7_L"/>
    <property type="match status" value="1"/>
</dbReference>
<evidence type="ECO:0000256" key="7">
    <source>
        <dbReference type="SAM" id="MobiDB-lite"/>
    </source>
</evidence>
<proteinExistence type="inferred from homology"/>
<evidence type="ECO:0000256" key="2">
    <source>
        <dbReference type="ARBA" id="ARBA00022722"/>
    </source>
</evidence>
<feature type="region of interest" description="Disordered" evidence="7">
    <location>
        <begin position="472"/>
        <end position="495"/>
    </location>
</feature>
<evidence type="ECO:0000256" key="5">
    <source>
        <dbReference type="HAMAP-Rule" id="MF_00378"/>
    </source>
</evidence>
<dbReference type="PANTHER" id="PTHR30008">
    <property type="entry name" value="EXODEOXYRIBONUCLEASE 7 LARGE SUBUNIT"/>
    <property type="match status" value="1"/>
</dbReference>
<dbReference type="InterPro" id="IPR003753">
    <property type="entry name" value="Exonuc_VII_L"/>
</dbReference>
<dbReference type="GO" id="GO:0008855">
    <property type="term" value="F:exodeoxyribonuclease VII activity"/>
    <property type="evidence" value="ECO:0007669"/>
    <property type="project" value="UniProtKB-EC"/>
</dbReference>
<comment type="caution">
    <text evidence="10">The sequence shown here is derived from an EMBL/GenBank/DDBJ whole genome shotgun (WGS) entry which is preliminary data.</text>
</comment>
<feature type="domain" description="Exonuclease VII large subunit C-terminal" evidence="8">
    <location>
        <begin position="133"/>
        <end position="471"/>
    </location>
</feature>
<dbReference type="EC" id="3.1.11.6" evidence="5"/>
<evidence type="ECO:0000313" key="10">
    <source>
        <dbReference type="EMBL" id="MFB9150865.1"/>
    </source>
</evidence>
<dbReference type="InterPro" id="IPR025824">
    <property type="entry name" value="OB-fold_nuc-bd_dom"/>
</dbReference>
<dbReference type="PANTHER" id="PTHR30008:SF0">
    <property type="entry name" value="EXODEOXYRIBONUCLEASE 7 LARGE SUBUNIT"/>
    <property type="match status" value="1"/>
</dbReference>
<keyword evidence="4 5" id="KW-0269">Exonuclease</keyword>
<dbReference type="InterPro" id="IPR020579">
    <property type="entry name" value="Exonuc_VII_lsu_C"/>
</dbReference>
<accession>A0ABV5I2F9</accession>
<gene>
    <name evidence="5 10" type="primary">xseA</name>
    <name evidence="10" type="ORF">ACFFU4_14010</name>
</gene>
<evidence type="ECO:0000259" key="8">
    <source>
        <dbReference type="Pfam" id="PF02601"/>
    </source>
</evidence>
<comment type="function">
    <text evidence="5">Bidirectionally degrades single-stranded DNA into large acid-insoluble oligonucleotides, which are then degraded further into small acid-soluble oligonucleotides.</text>
</comment>
<evidence type="ECO:0000256" key="4">
    <source>
        <dbReference type="ARBA" id="ARBA00022839"/>
    </source>
</evidence>
<comment type="catalytic activity">
    <reaction evidence="5 6">
        <text>Exonucleolytic cleavage in either 5'- to 3'- or 3'- to 5'-direction to yield nucleoside 5'-phosphates.</text>
        <dbReference type="EC" id="3.1.11.6"/>
    </reaction>
</comment>